<dbReference type="Pfam" id="PF13966">
    <property type="entry name" value="zf-RVT"/>
    <property type="match status" value="1"/>
</dbReference>
<dbReference type="CDD" id="cd06222">
    <property type="entry name" value="RNase_H_like"/>
    <property type="match status" value="1"/>
</dbReference>
<dbReference type="AlphaFoldDB" id="A0A8K0MS92"/>
<dbReference type="Proteomes" id="UP000796880">
    <property type="component" value="Unassembled WGS sequence"/>
</dbReference>
<evidence type="ECO:0000259" key="1">
    <source>
        <dbReference type="Pfam" id="PF13456"/>
    </source>
</evidence>
<dbReference type="InterPro" id="IPR044730">
    <property type="entry name" value="RNase_H-like_dom_plant"/>
</dbReference>
<feature type="domain" description="RNase H type-1" evidence="1">
    <location>
        <begin position="145"/>
        <end position="233"/>
    </location>
</feature>
<dbReference type="InterPro" id="IPR052929">
    <property type="entry name" value="RNase_H-like_EbsB-rel"/>
</dbReference>
<dbReference type="Gene3D" id="3.30.420.10">
    <property type="entry name" value="Ribonuclease H-like superfamily/Ribonuclease H"/>
    <property type="match status" value="1"/>
</dbReference>
<dbReference type="Pfam" id="PF13456">
    <property type="entry name" value="RVT_3"/>
    <property type="match status" value="1"/>
</dbReference>
<name>A0A8K0MS92_9ROSA</name>
<reference evidence="3" key="1">
    <citation type="submission" date="2020-03" db="EMBL/GenBank/DDBJ databases">
        <title>A high-quality chromosome-level genome assembly of a woody plant with both climbing and erect habits, Rhamnella rubrinervis.</title>
        <authorList>
            <person name="Lu Z."/>
            <person name="Yang Y."/>
            <person name="Zhu X."/>
            <person name="Sun Y."/>
        </authorList>
    </citation>
    <scope>NUCLEOTIDE SEQUENCE</scope>
    <source>
        <strain evidence="3">BYM</strain>
        <tissue evidence="3">Leaf</tissue>
    </source>
</reference>
<dbReference type="PANTHER" id="PTHR47074:SF21">
    <property type="entry name" value="RNASE H TYPE-1 DOMAIN-CONTAINING PROTEIN"/>
    <property type="match status" value="1"/>
</dbReference>
<protein>
    <recommendedName>
        <fullName evidence="5">RNase H type-1 domain-containing protein</fullName>
    </recommendedName>
</protein>
<evidence type="ECO:0008006" key="5">
    <source>
        <dbReference type="Google" id="ProtNLM"/>
    </source>
</evidence>
<dbReference type="GO" id="GO:0004523">
    <property type="term" value="F:RNA-DNA hybrid ribonuclease activity"/>
    <property type="evidence" value="ECO:0007669"/>
    <property type="project" value="InterPro"/>
</dbReference>
<dbReference type="GO" id="GO:0003676">
    <property type="term" value="F:nucleic acid binding"/>
    <property type="evidence" value="ECO:0007669"/>
    <property type="project" value="InterPro"/>
</dbReference>
<accession>A0A8K0MS92</accession>
<evidence type="ECO:0000313" key="4">
    <source>
        <dbReference type="Proteomes" id="UP000796880"/>
    </source>
</evidence>
<dbReference type="InterPro" id="IPR026960">
    <property type="entry name" value="RVT-Znf"/>
</dbReference>
<dbReference type="InterPro" id="IPR036397">
    <property type="entry name" value="RNaseH_sf"/>
</dbReference>
<evidence type="ECO:0000313" key="3">
    <source>
        <dbReference type="EMBL" id="KAF3456757.1"/>
    </source>
</evidence>
<dbReference type="OrthoDB" id="1750161at2759"/>
<gene>
    <name evidence="3" type="ORF">FNV43_RR01411</name>
</gene>
<organism evidence="3 4">
    <name type="scientific">Rhamnella rubrinervis</name>
    <dbReference type="NCBI Taxonomy" id="2594499"/>
    <lineage>
        <taxon>Eukaryota</taxon>
        <taxon>Viridiplantae</taxon>
        <taxon>Streptophyta</taxon>
        <taxon>Embryophyta</taxon>
        <taxon>Tracheophyta</taxon>
        <taxon>Spermatophyta</taxon>
        <taxon>Magnoliopsida</taxon>
        <taxon>eudicotyledons</taxon>
        <taxon>Gunneridae</taxon>
        <taxon>Pentapetalae</taxon>
        <taxon>rosids</taxon>
        <taxon>fabids</taxon>
        <taxon>Rosales</taxon>
        <taxon>Rhamnaceae</taxon>
        <taxon>rhamnoid group</taxon>
        <taxon>Rhamneae</taxon>
        <taxon>Rhamnella</taxon>
    </lineage>
</organism>
<dbReference type="PANTHER" id="PTHR47074">
    <property type="entry name" value="BNAC02G40300D PROTEIN"/>
    <property type="match status" value="1"/>
</dbReference>
<keyword evidence="4" id="KW-1185">Reference proteome</keyword>
<comment type="caution">
    <text evidence="3">The sequence shown here is derived from an EMBL/GenBank/DDBJ whole genome shotgun (WGS) entry which is preliminary data.</text>
</comment>
<dbReference type="InterPro" id="IPR002156">
    <property type="entry name" value="RNaseH_domain"/>
</dbReference>
<proteinExistence type="predicted"/>
<evidence type="ECO:0000259" key="2">
    <source>
        <dbReference type="Pfam" id="PF13966"/>
    </source>
</evidence>
<dbReference type="InterPro" id="IPR012337">
    <property type="entry name" value="RNaseH-like_sf"/>
</dbReference>
<sequence>MISTIFVAEEPQRKHKIRKLLKTRTWEEEEDKFWEKLWKAKLHERLKVFLWRMVSGALPLKQVIFSRTRKGSPECPCCGNEEESAIHRFKSYEVTKRLAYSSLWGCRLEAWNCSTVKELGSMNWRRKGGNKLHTTPNTADWSKVNTDAEAALAVVMRDEKGRVLYLASYLTNAGSSLEAELKALEWALELAVEKEWNKVIWSSDAQAAVNEVKSVSDPCSWDTRYLVLNCRDLL</sequence>
<dbReference type="EMBL" id="VOIH02000001">
    <property type="protein sequence ID" value="KAF3456757.1"/>
    <property type="molecule type" value="Genomic_DNA"/>
</dbReference>
<dbReference type="SUPFAM" id="SSF53098">
    <property type="entry name" value="Ribonuclease H-like"/>
    <property type="match status" value="1"/>
</dbReference>
<feature type="domain" description="Reverse transcriptase zinc-binding" evidence="2">
    <location>
        <begin position="27"/>
        <end position="96"/>
    </location>
</feature>